<feature type="non-terminal residue" evidence="2">
    <location>
        <position position="161"/>
    </location>
</feature>
<organism evidence="2 3">
    <name type="scientific">Trifolium medium</name>
    <dbReference type="NCBI Taxonomy" id="97028"/>
    <lineage>
        <taxon>Eukaryota</taxon>
        <taxon>Viridiplantae</taxon>
        <taxon>Streptophyta</taxon>
        <taxon>Embryophyta</taxon>
        <taxon>Tracheophyta</taxon>
        <taxon>Spermatophyta</taxon>
        <taxon>Magnoliopsida</taxon>
        <taxon>eudicotyledons</taxon>
        <taxon>Gunneridae</taxon>
        <taxon>Pentapetalae</taxon>
        <taxon>rosids</taxon>
        <taxon>fabids</taxon>
        <taxon>Fabales</taxon>
        <taxon>Fabaceae</taxon>
        <taxon>Papilionoideae</taxon>
        <taxon>50 kb inversion clade</taxon>
        <taxon>NPAAA clade</taxon>
        <taxon>Hologalegina</taxon>
        <taxon>IRL clade</taxon>
        <taxon>Trifolieae</taxon>
        <taxon>Trifolium</taxon>
    </lineage>
</organism>
<dbReference type="EMBL" id="LXQA010024617">
    <property type="protein sequence ID" value="MCH93300.1"/>
    <property type="molecule type" value="Genomic_DNA"/>
</dbReference>
<feature type="compositionally biased region" description="Polar residues" evidence="1">
    <location>
        <begin position="87"/>
        <end position="98"/>
    </location>
</feature>
<comment type="caution">
    <text evidence="2">The sequence shown here is derived from an EMBL/GenBank/DDBJ whole genome shotgun (WGS) entry which is preliminary data.</text>
</comment>
<proteinExistence type="predicted"/>
<gene>
    <name evidence="2" type="ORF">A2U01_0014248</name>
</gene>
<reference evidence="2 3" key="1">
    <citation type="journal article" date="2018" name="Front. Plant Sci.">
        <title>Red Clover (Trifolium pratense) and Zigzag Clover (T. medium) - A Picture of Genomic Similarities and Differences.</title>
        <authorList>
            <person name="Dluhosova J."/>
            <person name="Istvanek J."/>
            <person name="Nedelnik J."/>
            <person name="Repkova J."/>
        </authorList>
    </citation>
    <scope>NUCLEOTIDE SEQUENCE [LARGE SCALE GENOMIC DNA]</scope>
    <source>
        <strain evidence="3">cv. 10/8</strain>
        <tissue evidence="2">Leaf</tissue>
    </source>
</reference>
<protein>
    <submittedName>
        <fullName evidence="2">TIR-NBS-LRR RCT1 resistance protein</fullName>
    </submittedName>
</protein>
<dbReference type="AlphaFoldDB" id="A0A392N0H3"/>
<keyword evidence="3" id="KW-1185">Reference proteome</keyword>
<feature type="region of interest" description="Disordered" evidence="1">
    <location>
        <begin position="70"/>
        <end position="98"/>
    </location>
</feature>
<evidence type="ECO:0000256" key="1">
    <source>
        <dbReference type="SAM" id="MobiDB-lite"/>
    </source>
</evidence>
<dbReference type="Proteomes" id="UP000265520">
    <property type="component" value="Unassembled WGS sequence"/>
</dbReference>
<accession>A0A392N0H3</accession>
<name>A0A392N0H3_9FABA</name>
<evidence type="ECO:0000313" key="2">
    <source>
        <dbReference type="EMBL" id="MCH93300.1"/>
    </source>
</evidence>
<evidence type="ECO:0000313" key="3">
    <source>
        <dbReference type="Proteomes" id="UP000265520"/>
    </source>
</evidence>
<sequence length="161" mass="17912">MEHCNAESEKDVLVSGHDENVCVSGGDDIDMPADNNVTGREQDQNISFHSLMWVCIASLIAQFAEMKLQAKEGEPESPTESYVKMPANSSTPRPMTQSLRPVFQHSALKATRDYPEVVLQIDDKGKEDNPNQPKRAEIGWPIWCKYNQHSAKSTKAGPAKQ</sequence>